<dbReference type="AlphaFoldDB" id="A0A255Y3R6"/>
<organism evidence="1 2">
    <name type="scientific">Sandarakinorhabdus cyanobacteriorum</name>
    <dbReference type="NCBI Taxonomy" id="1981098"/>
    <lineage>
        <taxon>Bacteria</taxon>
        <taxon>Pseudomonadati</taxon>
        <taxon>Pseudomonadota</taxon>
        <taxon>Alphaproteobacteria</taxon>
        <taxon>Sphingomonadales</taxon>
        <taxon>Sphingosinicellaceae</taxon>
        <taxon>Sandarakinorhabdus</taxon>
    </lineage>
</organism>
<proteinExistence type="predicted"/>
<accession>A0A255Y3R6</accession>
<name>A0A255Y3R6_9SPHN</name>
<evidence type="ECO:0000313" key="1">
    <source>
        <dbReference type="EMBL" id="OYQ23858.1"/>
    </source>
</evidence>
<protein>
    <recommendedName>
        <fullName evidence="3">Peptidase C39-like domain-containing protein</fullName>
    </recommendedName>
</protein>
<dbReference type="RefSeq" id="WP_094475302.1">
    <property type="nucleotide sequence ID" value="NZ_NOXT01000128.1"/>
</dbReference>
<gene>
    <name evidence="1" type="ORF">CHU93_16835</name>
</gene>
<comment type="caution">
    <text evidence="1">The sequence shown here is derived from an EMBL/GenBank/DDBJ whole genome shotgun (WGS) entry which is preliminary data.</text>
</comment>
<keyword evidence="2" id="KW-1185">Reference proteome</keyword>
<dbReference type="Proteomes" id="UP000216991">
    <property type="component" value="Unassembled WGS sequence"/>
</dbReference>
<evidence type="ECO:0000313" key="2">
    <source>
        <dbReference type="Proteomes" id="UP000216991"/>
    </source>
</evidence>
<reference evidence="1 2" key="1">
    <citation type="submission" date="2017-07" db="EMBL/GenBank/DDBJ databases">
        <title>Sandarakinorhabdus cyanobacteriorum sp. nov., a novel bacterium isolated from cyanobacterial aggregates in a eutrophic lake.</title>
        <authorList>
            <person name="Cai H."/>
        </authorList>
    </citation>
    <scope>NUCLEOTIDE SEQUENCE [LARGE SCALE GENOMIC DNA]</scope>
    <source>
        <strain evidence="1 2">TH057</strain>
    </source>
</reference>
<sequence length="196" mass="20994">MPVSGTLTFPPANSAVAVAALQQQRLASFPANPESQCGKINWCWAAVAQAVLHCFGVPMTQREIVLQCHPGNEDDDKPFPAFQAMRKLKLAYERNFEADIARFVTRHCAAQPVPINILWGNGASHAICALGTDMLAGEPALLIYDPQPPSCPSNGHDLIKLVTVAALGGSYLEASSKQARGRWVDACRVTGMVSAP</sequence>
<dbReference type="OrthoDB" id="6445402at2"/>
<evidence type="ECO:0008006" key="3">
    <source>
        <dbReference type="Google" id="ProtNLM"/>
    </source>
</evidence>
<dbReference type="EMBL" id="NOXT01000128">
    <property type="protein sequence ID" value="OYQ23858.1"/>
    <property type="molecule type" value="Genomic_DNA"/>
</dbReference>